<dbReference type="InterPro" id="IPR008984">
    <property type="entry name" value="SMAD_FHA_dom_sf"/>
</dbReference>
<sequence>MELKLSVVSYHRFTSDFEAKKIFIFDENKNKYTIGRAELCDWYLPDPERVISSCHSELECVDGEFHIIDQSTNGVFINHSLKSLGKENKHKINVGDIVSMGDYEVEVSDIVLDDKKLNIKESVLKSAAEKLKEDSDDIRFGIPISSFNKPSEGNTPTVTNSNEFKSALPVFSGSIEDSFIAPENLNVESKHSDTDSVPEDWSSYLNIDDNQNEVPGSPELPITAPSLEQEQPIKQHICNMSLNEESEVIERTSSDDLEAFIKGLGISSGMVPAKTDHQWWYELGCAMNYLMSGVMDTLHHRSEFKQNYRLNHTLFKRQENNPLKFSANVEDAVHNLFNRNTTSFLSAEQAIQEAFIDIEKHEKALLAGVEGSVSGIMKLLSPGSIKNRTPEKQFWHRISTSKSNWATYEALYQRMNEELCGAGKAFYWEDFVKAYEANLRELNQEKV</sequence>
<dbReference type="SMART" id="SM00240">
    <property type="entry name" value="FHA"/>
    <property type="match status" value="1"/>
</dbReference>
<dbReference type="OrthoDB" id="273564at2"/>
<dbReference type="InterPro" id="IPR017735">
    <property type="entry name" value="T6SS_FHA"/>
</dbReference>
<dbReference type="PATRIC" id="fig|1056511.3.peg.3498"/>
<keyword evidence="3" id="KW-1185">Reference proteome</keyword>
<dbReference type="RefSeq" id="WP_007467971.1">
    <property type="nucleotide sequence ID" value="NZ_AMZO01000025.1"/>
</dbReference>
<dbReference type="Proteomes" id="UP000011134">
    <property type="component" value="Unassembled WGS sequence"/>
</dbReference>
<reference evidence="2 3" key="1">
    <citation type="submission" date="2012-12" db="EMBL/GenBank/DDBJ databases">
        <title>Genome Assembly of Photobacterium sp. AK15.</title>
        <authorList>
            <person name="Khatri I."/>
            <person name="Vaidya B."/>
            <person name="Srinivas T.N.R."/>
            <person name="Subramanian S."/>
            <person name="Pinnaka A."/>
        </authorList>
    </citation>
    <scope>NUCLEOTIDE SEQUENCE [LARGE SCALE GENOMIC DNA]</scope>
    <source>
        <strain evidence="2 3">AK15</strain>
    </source>
</reference>
<comment type="caution">
    <text evidence="2">The sequence shown here is derived from an EMBL/GenBank/DDBJ whole genome shotgun (WGS) entry which is preliminary data.</text>
</comment>
<proteinExistence type="predicted"/>
<dbReference type="AlphaFoldDB" id="L8J6X7"/>
<evidence type="ECO:0000313" key="2">
    <source>
        <dbReference type="EMBL" id="ELR64610.1"/>
    </source>
</evidence>
<protein>
    <recommendedName>
        <fullName evidence="1">FHA domain-containing protein</fullName>
    </recommendedName>
</protein>
<organism evidence="2 3">
    <name type="scientific">Photobacterium marinum</name>
    <dbReference type="NCBI Taxonomy" id="1056511"/>
    <lineage>
        <taxon>Bacteria</taxon>
        <taxon>Pseudomonadati</taxon>
        <taxon>Pseudomonadota</taxon>
        <taxon>Gammaproteobacteria</taxon>
        <taxon>Vibrionales</taxon>
        <taxon>Vibrionaceae</taxon>
        <taxon>Photobacterium</taxon>
    </lineage>
</organism>
<dbReference type="EMBL" id="AMZO01000025">
    <property type="protein sequence ID" value="ELR64610.1"/>
    <property type="molecule type" value="Genomic_DNA"/>
</dbReference>
<feature type="domain" description="FHA" evidence="1">
    <location>
        <begin position="32"/>
        <end position="82"/>
    </location>
</feature>
<evidence type="ECO:0000259" key="1">
    <source>
        <dbReference type="PROSITE" id="PS50006"/>
    </source>
</evidence>
<accession>L8J6X7</accession>
<dbReference type="InterPro" id="IPR000253">
    <property type="entry name" value="FHA_dom"/>
</dbReference>
<gene>
    <name evidence="2" type="ORF">C942_02423</name>
</gene>
<name>L8J6X7_9GAMM</name>
<dbReference type="CDD" id="cd00060">
    <property type="entry name" value="FHA"/>
    <property type="match status" value="1"/>
</dbReference>
<dbReference type="PROSITE" id="PS50006">
    <property type="entry name" value="FHA_DOMAIN"/>
    <property type="match status" value="1"/>
</dbReference>
<evidence type="ECO:0000313" key="3">
    <source>
        <dbReference type="Proteomes" id="UP000011134"/>
    </source>
</evidence>
<dbReference type="Gene3D" id="2.60.200.20">
    <property type="match status" value="1"/>
</dbReference>
<dbReference type="Pfam" id="PF00498">
    <property type="entry name" value="FHA"/>
    <property type="match status" value="1"/>
</dbReference>
<dbReference type="NCBIfam" id="TIGR03354">
    <property type="entry name" value="VI_FHA"/>
    <property type="match status" value="1"/>
</dbReference>
<dbReference type="InterPro" id="IPR046883">
    <property type="entry name" value="T6SS_FHA_C"/>
</dbReference>
<dbReference type="Pfam" id="PF20232">
    <property type="entry name" value="T6SS_FHA_C"/>
    <property type="match status" value="1"/>
</dbReference>
<dbReference type="SUPFAM" id="SSF49879">
    <property type="entry name" value="SMAD/FHA domain"/>
    <property type="match status" value="1"/>
</dbReference>